<dbReference type="PANTHER" id="PTHR14211:SF7">
    <property type="entry name" value="RIBOSOME BIOGENESIS PROTEIN NOP53"/>
    <property type="match status" value="1"/>
</dbReference>
<dbReference type="GO" id="GO:0006364">
    <property type="term" value="P:rRNA processing"/>
    <property type="evidence" value="ECO:0007669"/>
    <property type="project" value="TreeGrafter"/>
</dbReference>
<dbReference type="STRING" id="6277.A0A498SVM6"/>
<sequence>MPSSVGCEIDGTSCTSHPQTGVLLPLLPPPLLPPLTTTITTILLPLLLALLLLLLLLLLILVLSILFVSSLKNEGVAHHNFKKLSICPKIFMKIAASNSIKRHLAHRGPLNVDAFWCDAGGFGCFGVSNANFDKNLAEIVKTTMNDNVRPSGKVQRCRISRNKKRYWKKGIQIQDVEDSLCEVQFDTVKVFYYNETYLISCVKKQNDNSLFTVDREPDHSNLKLTRRQKAVLMKKLKKTEPVEEKENLSKCQLKKTLLKKSKKPVMAKASFLENTTTQARKPYDLWGQNSEKEVSLAEKYYLLITKKKLPQKPKTLKHITSILQHVEVAPAGASYNPPVSKYLDYIAEVAEEEKKKIKESEKLEREFALLKGKYATQEERELELRAGLDDNSDNYDEFAEDGNEIEQNLFKEKRPIIKRKTKKTRYLEYMERKQKEINHMSAFQKEQMHLIYSAKKLNKEICKEIQKREELAKKRKEHKLMKRFAGTQRLGRGKFEPYEQSVLLTEELPGSLRELKPQGSILTERLKSLQKRNVLSIPGEKQRRKLKNKLRIKEREDRKHKEVKLGTRLI</sequence>
<accession>A0A498SVM6</accession>
<keyword evidence="5" id="KW-0690">Ribosome biogenesis</keyword>
<reference evidence="9 10" key="1">
    <citation type="submission" date="2018-08" db="EMBL/GenBank/DDBJ databases">
        <authorList>
            <person name="Laetsch R D."/>
            <person name="Stevens L."/>
            <person name="Kumar S."/>
            <person name="Blaxter L. M."/>
        </authorList>
    </citation>
    <scope>NUCLEOTIDE SEQUENCE [LARGE SCALE GENOMIC DNA]</scope>
</reference>
<dbReference type="AlphaFoldDB" id="A0A498SVM6"/>
<evidence type="ECO:0000313" key="10">
    <source>
        <dbReference type="Proteomes" id="UP000276991"/>
    </source>
</evidence>
<evidence type="ECO:0000256" key="6">
    <source>
        <dbReference type="ARBA" id="ARBA00023242"/>
    </source>
</evidence>
<evidence type="ECO:0000256" key="8">
    <source>
        <dbReference type="SAM" id="Phobius"/>
    </source>
</evidence>
<dbReference type="GO" id="GO:0005654">
    <property type="term" value="C:nucleoplasm"/>
    <property type="evidence" value="ECO:0007669"/>
    <property type="project" value="UniProtKB-SubCell"/>
</dbReference>
<evidence type="ECO:0000313" key="9">
    <source>
        <dbReference type="EMBL" id="VBB34177.1"/>
    </source>
</evidence>
<protein>
    <recommendedName>
        <fullName evidence="4">Ribosome biogenesis protein NOP53</fullName>
    </recommendedName>
</protein>
<evidence type="ECO:0000256" key="3">
    <source>
        <dbReference type="ARBA" id="ARBA00008838"/>
    </source>
</evidence>
<evidence type="ECO:0000256" key="5">
    <source>
        <dbReference type="ARBA" id="ARBA00022517"/>
    </source>
</evidence>
<dbReference type="OrthoDB" id="5072at2759"/>
<dbReference type="Proteomes" id="UP000276991">
    <property type="component" value="Unassembled WGS sequence"/>
</dbReference>
<feature type="coiled-coil region" evidence="7">
    <location>
        <begin position="346"/>
        <end position="380"/>
    </location>
</feature>
<dbReference type="GO" id="GO:0005730">
    <property type="term" value="C:nucleolus"/>
    <property type="evidence" value="ECO:0007669"/>
    <property type="project" value="UniProtKB-SubCell"/>
</dbReference>
<organism evidence="9 10">
    <name type="scientific">Acanthocheilonema viteae</name>
    <name type="common">Filarial nematode worm</name>
    <name type="synonym">Dipetalonema viteae</name>
    <dbReference type="NCBI Taxonomy" id="6277"/>
    <lineage>
        <taxon>Eukaryota</taxon>
        <taxon>Metazoa</taxon>
        <taxon>Ecdysozoa</taxon>
        <taxon>Nematoda</taxon>
        <taxon>Chromadorea</taxon>
        <taxon>Rhabditida</taxon>
        <taxon>Spirurina</taxon>
        <taxon>Spiruromorpha</taxon>
        <taxon>Filarioidea</taxon>
        <taxon>Onchocercidae</taxon>
        <taxon>Acanthocheilonema</taxon>
    </lineage>
</organism>
<proteinExistence type="inferred from homology"/>
<keyword evidence="8" id="KW-0812">Transmembrane</keyword>
<dbReference type="GO" id="GO:0008097">
    <property type="term" value="F:5S rRNA binding"/>
    <property type="evidence" value="ECO:0007669"/>
    <property type="project" value="TreeGrafter"/>
</dbReference>
<gene>
    <name evidence="9" type="ORF">NAV_LOCUS8968</name>
</gene>
<keyword evidence="6" id="KW-0539">Nucleus</keyword>
<keyword evidence="7" id="KW-0175">Coiled coil</keyword>
<keyword evidence="10" id="KW-1185">Reference proteome</keyword>
<dbReference type="EMBL" id="UPTC01003152">
    <property type="protein sequence ID" value="VBB34177.1"/>
    <property type="molecule type" value="Genomic_DNA"/>
</dbReference>
<comment type="subcellular location">
    <subcellularLocation>
        <location evidence="1">Nucleus</location>
        <location evidence="1">Nucleolus</location>
    </subcellularLocation>
    <subcellularLocation>
        <location evidence="2">Nucleus</location>
        <location evidence="2">Nucleoplasm</location>
    </subcellularLocation>
</comment>
<name>A0A498SVM6_ACAVI</name>
<keyword evidence="8" id="KW-0472">Membrane</keyword>
<evidence type="ECO:0000256" key="7">
    <source>
        <dbReference type="SAM" id="Coils"/>
    </source>
</evidence>
<evidence type="ECO:0000256" key="1">
    <source>
        <dbReference type="ARBA" id="ARBA00004604"/>
    </source>
</evidence>
<keyword evidence="8" id="KW-1133">Transmembrane helix</keyword>
<dbReference type="InterPro" id="IPR011687">
    <property type="entry name" value="Nop53/GLTSCR2"/>
</dbReference>
<comment type="similarity">
    <text evidence="3">Belongs to the NOP53 family.</text>
</comment>
<dbReference type="PANTHER" id="PTHR14211">
    <property type="entry name" value="GLIOMA SUPPRESSOR CANDIDATE REGION GENE 2"/>
    <property type="match status" value="1"/>
</dbReference>
<feature type="transmembrane region" description="Helical" evidence="8">
    <location>
        <begin position="42"/>
        <end position="68"/>
    </location>
</feature>
<dbReference type="GO" id="GO:0000027">
    <property type="term" value="P:ribosomal large subunit assembly"/>
    <property type="evidence" value="ECO:0007669"/>
    <property type="project" value="TreeGrafter"/>
</dbReference>
<evidence type="ECO:0000256" key="2">
    <source>
        <dbReference type="ARBA" id="ARBA00004642"/>
    </source>
</evidence>
<dbReference type="Pfam" id="PF07767">
    <property type="entry name" value="Nop53"/>
    <property type="match status" value="1"/>
</dbReference>
<evidence type="ECO:0000256" key="4">
    <source>
        <dbReference type="ARBA" id="ARBA00018339"/>
    </source>
</evidence>